<dbReference type="InterPro" id="IPR002213">
    <property type="entry name" value="UDP_glucos_trans"/>
</dbReference>
<organism evidence="4 5">
    <name type="scientific">Senna tora</name>
    <dbReference type="NCBI Taxonomy" id="362788"/>
    <lineage>
        <taxon>Eukaryota</taxon>
        <taxon>Viridiplantae</taxon>
        <taxon>Streptophyta</taxon>
        <taxon>Embryophyta</taxon>
        <taxon>Tracheophyta</taxon>
        <taxon>Spermatophyta</taxon>
        <taxon>Magnoliopsida</taxon>
        <taxon>eudicotyledons</taxon>
        <taxon>Gunneridae</taxon>
        <taxon>Pentapetalae</taxon>
        <taxon>rosids</taxon>
        <taxon>fabids</taxon>
        <taxon>Fabales</taxon>
        <taxon>Fabaceae</taxon>
        <taxon>Caesalpinioideae</taxon>
        <taxon>Cassia clade</taxon>
        <taxon>Senna</taxon>
    </lineage>
</organism>
<dbReference type="SUPFAM" id="SSF53756">
    <property type="entry name" value="UDP-Glycosyltransferase/glycogen phosphorylase"/>
    <property type="match status" value="1"/>
</dbReference>
<reference evidence="4" key="1">
    <citation type="submission" date="2020-09" db="EMBL/GenBank/DDBJ databases">
        <title>Genome-Enabled Discovery of Anthraquinone Biosynthesis in Senna tora.</title>
        <authorList>
            <person name="Kang S.-H."/>
            <person name="Pandey R.P."/>
            <person name="Lee C.-M."/>
            <person name="Sim J.-S."/>
            <person name="Jeong J.-T."/>
            <person name="Choi B.-S."/>
            <person name="Jung M."/>
            <person name="Ginzburg D."/>
            <person name="Zhao K."/>
            <person name="Won S.Y."/>
            <person name="Oh T.-J."/>
            <person name="Yu Y."/>
            <person name="Kim N.-H."/>
            <person name="Lee O.R."/>
            <person name="Lee T.-H."/>
            <person name="Bashyal P."/>
            <person name="Kim T.-S."/>
            <person name="Lee W.-H."/>
            <person name="Kawkins C."/>
            <person name="Kim C.-K."/>
            <person name="Kim J.S."/>
            <person name="Ahn B.O."/>
            <person name="Rhee S.Y."/>
            <person name="Sohng J.K."/>
        </authorList>
    </citation>
    <scope>NUCLEOTIDE SEQUENCE</scope>
    <source>
        <tissue evidence="4">Leaf</tissue>
    </source>
</reference>
<protein>
    <submittedName>
        <fullName evidence="4">UDP-glycosyltransferase 87A1-like</fullName>
    </submittedName>
</protein>
<dbReference type="FunFam" id="3.40.50.2000:FF:000152">
    <property type="entry name" value="Glycosyltransferase"/>
    <property type="match status" value="1"/>
</dbReference>
<proteinExistence type="inferred from homology"/>
<keyword evidence="2" id="KW-0328">Glycosyltransferase</keyword>
<dbReference type="GO" id="GO:0080043">
    <property type="term" value="F:quercetin 3-O-glucosyltransferase activity"/>
    <property type="evidence" value="ECO:0007669"/>
    <property type="project" value="TreeGrafter"/>
</dbReference>
<gene>
    <name evidence="4" type="ORF">G2W53_030133</name>
</gene>
<evidence type="ECO:0000256" key="1">
    <source>
        <dbReference type="ARBA" id="ARBA00009995"/>
    </source>
</evidence>
<dbReference type="PANTHER" id="PTHR11926:SF1395">
    <property type="entry name" value="GLYCOSYLTRANSFERASE"/>
    <property type="match status" value="1"/>
</dbReference>
<dbReference type="Pfam" id="PF00201">
    <property type="entry name" value="UDPGT"/>
    <property type="match status" value="1"/>
</dbReference>
<comment type="similarity">
    <text evidence="1">Belongs to the UDP-glycosyltransferase family.</text>
</comment>
<evidence type="ECO:0000256" key="2">
    <source>
        <dbReference type="ARBA" id="ARBA00022676"/>
    </source>
</evidence>
<dbReference type="Gene3D" id="3.40.50.2000">
    <property type="entry name" value="Glycogen Phosphorylase B"/>
    <property type="match status" value="2"/>
</dbReference>
<evidence type="ECO:0000256" key="3">
    <source>
        <dbReference type="ARBA" id="ARBA00022679"/>
    </source>
</evidence>
<dbReference type="FunFam" id="3.40.50.2000:FF:000060">
    <property type="entry name" value="Glycosyltransferase"/>
    <property type="match status" value="1"/>
</dbReference>
<keyword evidence="3 4" id="KW-0808">Transferase</keyword>
<keyword evidence="5" id="KW-1185">Reference proteome</keyword>
<dbReference type="AlphaFoldDB" id="A0A834TF84"/>
<dbReference type="OrthoDB" id="5835829at2759"/>
<accession>A0A834TF84</accession>
<comment type="caution">
    <text evidence="4">The sequence shown here is derived from an EMBL/GenBank/DDBJ whole genome shotgun (WGS) entry which is preliminary data.</text>
</comment>
<dbReference type="GO" id="GO:0080044">
    <property type="term" value="F:quercetin 7-O-glucosyltransferase activity"/>
    <property type="evidence" value="ECO:0007669"/>
    <property type="project" value="TreeGrafter"/>
</dbReference>
<dbReference type="Proteomes" id="UP000634136">
    <property type="component" value="Unassembled WGS sequence"/>
</dbReference>
<dbReference type="PANTHER" id="PTHR11926">
    <property type="entry name" value="GLUCOSYL/GLUCURONOSYL TRANSFERASES"/>
    <property type="match status" value="1"/>
</dbReference>
<name>A0A834TF84_9FABA</name>
<dbReference type="CDD" id="cd03784">
    <property type="entry name" value="GT1_Gtf-like"/>
    <property type="match status" value="1"/>
</dbReference>
<sequence length="454" mass="51533">MEVPATIACHVLAIPYPARGHINPLINLCKLLIANNNQILVTYVVTEEWAGFIGSEPRPANIRLATIPNVVPSELIRSADHLGFVEDVMTKMEAPLEQLLGRLEPPPTIIVYDTFLFWVVGVGNRRGIPVASFWTMAASIFSVLHHHHLLELNGHYPVDLSEMGDYVVDYIPGVPPTRLADLPLTNRSKLTQRMMELLTKGIKCLPEAQYLLLSSMYELEPQAIDALKANLSVPIYNMGPTIPHYNLGHHKTTINTNHSYLDWLDHQPNNSVLYISQGSFFSVSSAQIEEIASALRESGVRFLWVARQEASRLKEICGGDKGLVLGWCDQWKVLNHPAIGGFWSHCGWNSTKEGVFAGVPFLTWPIIMDQLLDSKMIVEDWKVGWRVKEDERIDSLVRKDEIVKLLRKFMDLENDQVMRRRAKELQHLCQREMEKGRSFQDINAFVREITKTPN</sequence>
<dbReference type="EMBL" id="JAAIUW010000009">
    <property type="protein sequence ID" value="KAF7816164.1"/>
    <property type="molecule type" value="Genomic_DNA"/>
</dbReference>
<evidence type="ECO:0000313" key="5">
    <source>
        <dbReference type="Proteomes" id="UP000634136"/>
    </source>
</evidence>
<evidence type="ECO:0000313" key="4">
    <source>
        <dbReference type="EMBL" id="KAF7816164.1"/>
    </source>
</evidence>